<evidence type="ECO:0008006" key="4">
    <source>
        <dbReference type="Google" id="ProtNLM"/>
    </source>
</evidence>
<name>V5WIF6_9SPIO</name>
<organism evidence="2 3">
    <name type="scientific">Salinispira pacifica</name>
    <dbReference type="NCBI Taxonomy" id="1307761"/>
    <lineage>
        <taxon>Bacteria</taxon>
        <taxon>Pseudomonadati</taxon>
        <taxon>Spirochaetota</taxon>
        <taxon>Spirochaetia</taxon>
        <taxon>Spirochaetales</taxon>
        <taxon>Spirochaetaceae</taxon>
        <taxon>Salinispira</taxon>
    </lineage>
</organism>
<gene>
    <name evidence="2" type="ORF">L21SP2_2195</name>
</gene>
<protein>
    <recommendedName>
        <fullName evidence="4">Aminopeptidase</fullName>
    </recommendedName>
</protein>
<proteinExistence type="predicted"/>
<dbReference type="HOGENOM" id="CLU_064960_0_0_12"/>
<sequence length="388" mass="44703">MILAVVLFSSCYYVEQGSVLFRNRLAAQSRSAALKSADESRQEELERFFTGVERIRDFGVERLGLNDNGNYRKYLELDRDYLVAVVNAAAPDSLDPFLWRYPFLGPAPYRGYYNPEDAAREARRLRDKGYHVFVRKVDGFSTLGITKDPLISFMTEYDQFRLARLIFHEQIHASFWVKGHISFNEELATTLGDMAALEYIEWYYGTDSREYRSAEASIHDSRQFAADMRTLSRELEILYESFPETFSEKSPPASAAHPPSADRAPEQADEQAPESSHEQTPERASELEAARERILERFREQFRISYPERYEGDAYRNAPELELNNAFLSLYRSYSGRGPGYQALYERLGSVSAVLQTLETAMKDPESMNVTYRKGDDPYTIIEQLLES</sequence>
<dbReference type="OrthoDB" id="357991at2"/>
<dbReference type="STRING" id="1307761.L21SP2_2195"/>
<accession>V5WIF6</accession>
<evidence type="ECO:0000313" key="2">
    <source>
        <dbReference type="EMBL" id="AHC15558.1"/>
    </source>
</evidence>
<dbReference type="AlphaFoldDB" id="V5WIF6"/>
<dbReference type="RefSeq" id="WP_024268462.1">
    <property type="nucleotide sequence ID" value="NC_023035.1"/>
</dbReference>
<evidence type="ECO:0000313" key="3">
    <source>
        <dbReference type="Proteomes" id="UP000018680"/>
    </source>
</evidence>
<feature type="region of interest" description="Disordered" evidence="1">
    <location>
        <begin position="245"/>
        <end position="288"/>
    </location>
</feature>
<dbReference type="Pfam" id="PF10023">
    <property type="entry name" value="Aminopep"/>
    <property type="match status" value="1"/>
</dbReference>
<feature type="compositionally biased region" description="Basic and acidic residues" evidence="1">
    <location>
        <begin position="275"/>
        <end position="288"/>
    </location>
</feature>
<keyword evidence="3" id="KW-1185">Reference proteome</keyword>
<dbReference type="EMBL" id="CP006939">
    <property type="protein sequence ID" value="AHC15558.1"/>
    <property type="molecule type" value="Genomic_DNA"/>
</dbReference>
<dbReference type="eggNOG" id="COG4324">
    <property type="taxonomic scope" value="Bacteria"/>
</dbReference>
<dbReference type="KEGG" id="slr:L21SP2_2195"/>
<reference evidence="2 3" key="1">
    <citation type="journal article" date="2015" name="Stand. Genomic Sci.">
        <title>Complete genome sequence and description of Salinispira pacifica gen. nov., sp. nov., a novel spirochaete isolated form a hypersaline microbial mat.</title>
        <authorList>
            <person name="Ben Hania W."/>
            <person name="Joseph M."/>
            <person name="Schumann P."/>
            <person name="Bunk B."/>
            <person name="Fiebig A."/>
            <person name="Sproer C."/>
            <person name="Klenk H.P."/>
            <person name="Fardeau M.L."/>
            <person name="Spring S."/>
        </authorList>
    </citation>
    <scope>NUCLEOTIDE SEQUENCE [LARGE SCALE GENOMIC DNA]</scope>
    <source>
        <strain evidence="2 3">L21-RPul-D2</strain>
    </source>
</reference>
<dbReference type="InterPro" id="IPR014553">
    <property type="entry name" value="Aminopept"/>
</dbReference>
<feature type="compositionally biased region" description="Low complexity" evidence="1">
    <location>
        <begin position="250"/>
        <end position="262"/>
    </location>
</feature>
<dbReference type="Proteomes" id="UP000018680">
    <property type="component" value="Chromosome"/>
</dbReference>
<evidence type="ECO:0000256" key="1">
    <source>
        <dbReference type="SAM" id="MobiDB-lite"/>
    </source>
</evidence>